<dbReference type="CDD" id="cd03143">
    <property type="entry name" value="A4_beta-galactosidase_middle_domain"/>
    <property type="match status" value="1"/>
</dbReference>
<gene>
    <name evidence="2" type="ORF">Fuma_00439</name>
</gene>
<evidence type="ECO:0000313" key="3">
    <source>
        <dbReference type="Proteomes" id="UP000187735"/>
    </source>
</evidence>
<dbReference type="SUPFAM" id="SSF52317">
    <property type="entry name" value="Class I glutamine amidotransferase-like"/>
    <property type="match status" value="1"/>
</dbReference>
<dbReference type="PANTHER" id="PTHR37947">
    <property type="entry name" value="BLL2462 PROTEIN"/>
    <property type="match status" value="1"/>
</dbReference>
<sequence length="842" mass="93677">MSIRHLLSVAQTETESFRTLEFDLPDSSASILLLLAALVAVFGLTTWTSLRDSRFLKTPWRVALLTLRTLVLLLILFVLLNPRQRTQTTQIQKSRVGILVDTSLSMAYPASDEAKDEGEEAAETRAQAVQAALIDSGLVEELSKTHAVSVYSFASSLNGPQATVSEQETSFVVGDSNKSNDGKNAADSTENDVVRVDLADTGERSPAETKLRWQQILQPAGAETRLGETLHQLIGQMSGRTLSGIVVVTDGRANAGLDTEQARLRAERSDTKLISIGVGTTRPQRNLWLAGMQSPSDVHRGDPFDISVVLQGSGLAEQGGTVKLFQQSSGSDGKDRKQVAEEAFRFPEEEVPTEVEFQQQLNVPGKYEYVAVAELKDGEITELTLDDNQRRREIEVTDRKQKVLIISSGPMRDYRFVRNMLFRHSGIESDVWLQSIASENIGFVSQEAEKVLTAFPKTEAELFEYDVIVAFDANWGLLSPQQQKFLNRWVEEHSGGIVFVAGELFTPELARDAEKLREIAVLYPVVLNRVLPELRVTQRADKSWPVLLTPEGRTTEFLKIADATGKSDVDLWKTFEGIYRSYPVKALRDGAVVLAEYGNPRARTQTGQPPFLATQFYGKGRTMFVSSAETWRLRSISAEGHQRFWTGMIRDVGQGRRSRGRSRGLLLLDRTEVSPGQTVTIRAQLYDARLQPLQRESIAVSIIDSDGRPASVPDQLRGDPRRPGQFVNTFRPTRQGAYRVTVPVPESSDVLQASIEVVLPNLESENPSQDVQLLTKLTENTGGQYLTLAEAATQLSDLLPDRSEPVVIDEQLKTLWDRDWLMYLAIGLLGLEWALRRVVRLS</sequence>
<dbReference type="Gene3D" id="3.40.50.880">
    <property type="match status" value="1"/>
</dbReference>
<dbReference type="InterPro" id="IPR036465">
    <property type="entry name" value="vWFA_dom_sf"/>
</dbReference>
<evidence type="ECO:0000313" key="2">
    <source>
        <dbReference type="EMBL" id="APZ90855.1"/>
    </source>
</evidence>
<keyword evidence="3" id="KW-1185">Reference proteome</keyword>
<dbReference type="AlphaFoldDB" id="A0A1P8W9X4"/>
<feature type="transmembrane region" description="Helical" evidence="1">
    <location>
        <begin position="29"/>
        <end position="50"/>
    </location>
</feature>
<dbReference type="SUPFAM" id="SSF53300">
    <property type="entry name" value="vWA-like"/>
    <property type="match status" value="1"/>
</dbReference>
<dbReference type="RefSeq" id="WP_077022690.1">
    <property type="nucleotide sequence ID" value="NZ_CP017641.1"/>
</dbReference>
<dbReference type="InterPro" id="IPR029062">
    <property type="entry name" value="Class_I_gatase-like"/>
</dbReference>
<dbReference type="Gene3D" id="3.40.50.410">
    <property type="entry name" value="von Willebrand factor, type A domain"/>
    <property type="match status" value="1"/>
</dbReference>
<dbReference type="KEGG" id="fmr:Fuma_00439"/>
<proteinExistence type="predicted"/>
<accession>A0A1P8W9X4</accession>
<keyword evidence="1" id="KW-1133">Transmembrane helix</keyword>
<dbReference type="PANTHER" id="PTHR37947:SF1">
    <property type="entry name" value="BLL2462 PROTEIN"/>
    <property type="match status" value="1"/>
</dbReference>
<dbReference type="STRING" id="1891926.Fuma_00439"/>
<dbReference type="EMBL" id="CP017641">
    <property type="protein sequence ID" value="APZ90855.1"/>
    <property type="molecule type" value="Genomic_DNA"/>
</dbReference>
<keyword evidence="1" id="KW-0472">Membrane</keyword>
<feature type="transmembrane region" description="Helical" evidence="1">
    <location>
        <begin position="62"/>
        <end position="80"/>
    </location>
</feature>
<organism evidence="2 3">
    <name type="scientific">Fuerstiella marisgermanici</name>
    <dbReference type="NCBI Taxonomy" id="1891926"/>
    <lineage>
        <taxon>Bacteria</taxon>
        <taxon>Pseudomonadati</taxon>
        <taxon>Planctomycetota</taxon>
        <taxon>Planctomycetia</taxon>
        <taxon>Planctomycetales</taxon>
        <taxon>Planctomycetaceae</taxon>
        <taxon>Fuerstiella</taxon>
    </lineage>
</organism>
<reference evidence="2 3" key="1">
    <citation type="journal article" date="2016" name="Front. Microbiol.">
        <title>Fuerstia marisgermanicae gen. nov., sp. nov., an Unusual Member of the Phylum Planctomycetes from the German Wadden Sea.</title>
        <authorList>
            <person name="Kohn T."/>
            <person name="Heuer A."/>
            <person name="Jogler M."/>
            <person name="Vollmers J."/>
            <person name="Boedeker C."/>
            <person name="Bunk B."/>
            <person name="Rast P."/>
            <person name="Borchert D."/>
            <person name="Glockner I."/>
            <person name="Freese H.M."/>
            <person name="Klenk H.P."/>
            <person name="Overmann J."/>
            <person name="Kaster A.K."/>
            <person name="Rohde M."/>
            <person name="Wiegand S."/>
            <person name="Jogler C."/>
        </authorList>
    </citation>
    <scope>NUCLEOTIDE SEQUENCE [LARGE SCALE GENOMIC DNA]</scope>
    <source>
        <strain evidence="2 3">NH11</strain>
    </source>
</reference>
<dbReference type="OrthoDB" id="224647at2"/>
<dbReference type="Proteomes" id="UP000187735">
    <property type="component" value="Chromosome"/>
</dbReference>
<name>A0A1P8W9X4_9PLAN</name>
<protein>
    <submittedName>
        <fullName evidence="2">Putative membrane protein</fullName>
    </submittedName>
</protein>
<keyword evidence="1" id="KW-0812">Transmembrane</keyword>
<evidence type="ECO:0000256" key="1">
    <source>
        <dbReference type="SAM" id="Phobius"/>
    </source>
</evidence>